<name>A0A0A9Y030_LYGHE</name>
<reference evidence="2" key="2">
    <citation type="submission" date="2014-07" db="EMBL/GenBank/DDBJ databases">
        <authorList>
            <person name="Hull J."/>
        </authorList>
    </citation>
    <scope>NUCLEOTIDE SEQUENCE</scope>
</reference>
<reference evidence="2" key="1">
    <citation type="journal article" date="2014" name="PLoS ONE">
        <title>Transcriptome-Based Identification of ABC Transporters in the Western Tarnished Plant Bug Lygus hesperus.</title>
        <authorList>
            <person name="Hull J.J."/>
            <person name="Chaney K."/>
            <person name="Geib S.M."/>
            <person name="Fabrick J.A."/>
            <person name="Brent C.S."/>
            <person name="Walsh D."/>
            <person name="Lavine L.C."/>
        </authorList>
    </citation>
    <scope>NUCLEOTIDE SEQUENCE</scope>
</reference>
<proteinExistence type="predicted"/>
<accession>A0A0A9Y030</accession>
<evidence type="ECO:0000313" key="2">
    <source>
        <dbReference type="EMBL" id="JAG24981.1"/>
    </source>
</evidence>
<gene>
    <name evidence="2" type="primary">morn5_1</name>
    <name evidence="1" type="synonym">morn5_2</name>
    <name evidence="2" type="ORF">CM83_46559</name>
    <name evidence="1" type="ORF">CM83_46560</name>
</gene>
<feature type="non-terminal residue" evidence="2">
    <location>
        <position position="119"/>
    </location>
</feature>
<evidence type="ECO:0000313" key="1">
    <source>
        <dbReference type="EMBL" id="JAG24980.1"/>
    </source>
</evidence>
<dbReference type="AlphaFoldDB" id="A0A0A9Y030"/>
<protein>
    <submittedName>
        <fullName evidence="2">MORN repeat-containing protein 5</fullName>
    </submittedName>
</protein>
<organism evidence="2">
    <name type="scientific">Lygus hesperus</name>
    <name type="common">Western plant bug</name>
    <dbReference type="NCBI Taxonomy" id="30085"/>
    <lineage>
        <taxon>Eukaryota</taxon>
        <taxon>Metazoa</taxon>
        <taxon>Ecdysozoa</taxon>
        <taxon>Arthropoda</taxon>
        <taxon>Hexapoda</taxon>
        <taxon>Insecta</taxon>
        <taxon>Pterygota</taxon>
        <taxon>Neoptera</taxon>
        <taxon>Paraneoptera</taxon>
        <taxon>Hemiptera</taxon>
        <taxon>Heteroptera</taxon>
        <taxon>Panheteroptera</taxon>
        <taxon>Cimicomorpha</taxon>
        <taxon>Miridae</taxon>
        <taxon>Mirini</taxon>
        <taxon>Lygus</taxon>
    </lineage>
</organism>
<dbReference type="EMBL" id="GBHO01018624">
    <property type="protein sequence ID" value="JAG24980.1"/>
    <property type="molecule type" value="Transcribed_RNA"/>
</dbReference>
<dbReference type="EMBL" id="GBHO01018623">
    <property type="protein sequence ID" value="JAG24981.1"/>
    <property type="molecule type" value="Transcribed_RNA"/>
</dbReference>
<sequence>MSFNKALVISLQGHTERKFDRNYDSGSLEGFSTLQIPTYTKILPNRSDGLMDSGHRSNKLALNFIVPLCQTQFSPALQPVMISYSASMLEPNHSRDDFLLHCFSLLNHFGRRRLIVCLS</sequence>